<organism evidence="2 3">
    <name type="scientific">Vitis vinifera</name>
    <name type="common">Grape</name>
    <dbReference type="NCBI Taxonomy" id="29760"/>
    <lineage>
        <taxon>Eukaryota</taxon>
        <taxon>Viridiplantae</taxon>
        <taxon>Streptophyta</taxon>
        <taxon>Embryophyta</taxon>
        <taxon>Tracheophyta</taxon>
        <taxon>Spermatophyta</taxon>
        <taxon>Magnoliopsida</taxon>
        <taxon>eudicotyledons</taxon>
        <taxon>Gunneridae</taxon>
        <taxon>Pentapetalae</taxon>
        <taxon>rosids</taxon>
        <taxon>Vitales</taxon>
        <taxon>Vitaceae</taxon>
        <taxon>Viteae</taxon>
        <taxon>Vitis</taxon>
    </lineage>
</organism>
<keyword evidence="3" id="KW-1185">Reference proteome</keyword>
<dbReference type="EMBL" id="FN596741">
    <property type="protein sequence ID" value="CBI39025.3"/>
    <property type="molecule type" value="Genomic_DNA"/>
</dbReference>
<dbReference type="HOGENOM" id="CLU_3128152_0_0_1"/>
<sequence>MKKALDDTVITSISVSSLITINLSFILNFRKGKDTTFVPKHEEELATVRI</sequence>
<keyword evidence="1" id="KW-0472">Membrane</keyword>
<dbReference type="AlphaFoldDB" id="D7U8G1"/>
<gene>
    <name evidence="2" type="ordered locus">VIT_10s0092g00430</name>
</gene>
<accession>D7U8G1</accession>
<dbReference type="Proteomes" id="UP000009183">
    <property type="component" value="Chromosome 10"/>
</dbReference>
<evidence type="ECO:0000313" key="3">
    <source>
        <dbReference type="Proteomes" id="UP000009183"/>
    </source>
</evidence>
<dbReference type="InParanoid" id="D7U8G1"/>
<keyword evidence="1" id="KW-0812">Transmembrane</keyword>
<evidence type="ECO:0000313" key="2">
    <source>
        <dbReference type="EMBL" id="CBI39025.3"/>
    </source>
</evidence>
<protein>
    <submittedName>
        <fullName evidence="2">Uncharacterized protein</fullName>
    </submittedName>
</protein>
<proteinExistence type="predicted"/>
<evidence type="ECO:0000256" key="1">
    <source>
        <dbReference type="SAM" id="Phobius"/>
    </source>
</evidence>
<name>D7U8G1_VITVI</name>
<feature type="transmembrane region" description="Helical" evidence="1">
    <location>
        <begin position="12"/>
        <end position="29"/>
    </location>
</feature>
<reference evidence="3" key="1">
    <citation type="journal article" date="2007" name="Nature">
        <title>The grapevine genome sequence suggests ancestral hexaploidization in major angiosperm phyla.</title>
        <authorList>
            <consortium name="The French-Italian Public Consortium for Grapevine Genome Characterization."/>
            <person name="Jaillon O."/>
            <person name="Aury J.-M."/>
            <person name="Noel B."/>
            <person name="Policriti A."/>
            <person name="Clepet C."/>
            <person name="Casagrande A."/>
            <person name="Choisne N."/>
            <person name="Aubourg S."/>
            <person name="Vitulo N."/>
            <person name="Jubin C."/>
            <person name="Vezzi A."/>
            <person name="Legeai F."/>
            <person name="Hugueney P."/>
            <person name="Dasilva C."/>
            <person name="Horner D."/>
            <person name="Mica E."/>
            <person name="Jublot D."/>
            <person name="Poulain J."/>
            <person name="Bruyere C."/>
            <person name="Billault A."/>
            <person name="Segurens B."/>
            <person name="Gouyvenoux M."/>
            <person name="Ugarte E."/>
            <person name="Cattonaro F."/>
            <person name="Anthouard V."/>
            <person name="Vico V."/>
            <person name="Del Fabbro C."/>
            <person name="Alaux M."/>
            <person name="Di Gaspero G."/>
            <person name="Dumas V."/>
            <person name="Felice N."/>
            <person name="Paillard S."/>
            <person name="Juman I."/>
            <person name="Moroldo M."/>
            <person name="Scalabrin S."/>
            <person name="Canaguier A."/>
            <person name="Le Clainche I."/>
            <person name="Malacrida G."/>
            <person name="Durand E."/>
            <person name="Pesole G."/>
            <person name="Laucou V."/>
            <person name="Chatelet P."/>
            <person name="Merdinoglu D."/>
            <person name="Delledonne M."/>
            <person name="Pezzotti M."/>
            <person name="Lecharny A."/>
            <person name="Scarpelli C."/>
            <person name="Artiguenave F."/>
            <person name="Pe M.E."/>
            <person name="Valle G."/>
            <person name="Morgante M."/>
            <person name="Caboche M."/>
            <person name="Adam-Blondon A.-F."/>
            <person name="Weissenbach J."/>
            <person name="Quetier F."/>
            <person name="Wincker P."/>
        </authorList>
    </citation>
    <scope>NUCLEOTIDE SEQUENCE [LARGE SCALE GENOMIC DNA]</scope>
    <source>
        <strain evidence="3">cv. Pinot noir / PN40024</strain>
    </source>
</reference>
<dbReference type="PaxDb" id="29760-VIT_10s0092g00430.t01"/>
<keyword evidence="1" id="KW-1133">Transmembrane helix</keyword>